<dbReference type="Pfam" id="PF09427">
    <property type="entry name" value="DUF2014"/>
    <property type="match status" value="1"/>
</dbReference>
<dbReference type="InterPro" id="IPR052099">
    <property type="entry name" value="Regulatory_TF_Diverse"/>
</dbReference>
<dbReference type="SUPFAM" id="SSF47459">
    <property type="entry name" value="HLH, helix-loop-helix DNA-binding domain"/>
    <property type="match status" value="1"/>
</dbReference>
<accession>A0A6A6V834</accession>
<dbReference type="AlphaFoldDB" id="A0A6A6V834"/>
<dbReference type="OrthoDB" id="2133190at2759"/>
<dbReference type="PANTHER" id="PTHR47336">
    <property type="entry name" value="TRANSCRIPTION FACTOR HMS1-RELATED"/>
    <property type="match status" value="1"/>
</dbReference>
<feature type="domain" description="BHLH" evidence="3">
    <location>
        <begin position="289"/>
        <end position="363"/>
    </location>
</feature>
<dbReference type="EMBL" id="MU006578">
    <property type="protein sequence ID" value="KAF2746243.1"/>
    <property type="molecule type" value="Genomic_DNA"/>
</dbReference>
<dbReference type="Proteomes" id="UP000799440">
    <property type="component" value="Unassembled WGS sequence"/>
</dbReference>
<reference evidence="4" key="1">
    <citation type="journal article" date="2020" name="Stud. Mycol.">
        <title>101 Dothideomycetes genomes: a test case for predicting lifestyles and emergence of pathogens.</title>
        <authorList>
            <person name="Haridas S."/>
            <person name="Albert R."/>
            <person name="Binder M."/>
            <person name="Bloem J."/>
            <person name="Labutti K."/>
            <person name="Salamov A."/>
            <person name="Andreopoulos B."/>
            <person name="Baker S."/>
            <person name="Barry K."/>
            <person name="Bills G."/>
            <person name="Bluhm B."/>
            <person name="Cannon C."/>
            <person name="Castanera R."/>
            <person name="Culley D."/>
            <person name="Daum C."/>
            <person name="Ezra D."/>
            <person name="Gonzalez J."/>
            <person name="Henrissat B."/>
            <person name="Kuo A."/>
            <person name="Liang C."/>
            <person name="Lipzen A."/>
            <person name="Lutzoni F."/>
            <person name="Magnuson J."/>
            <person name="Mondo S."/>
            <person name="Nolan M."/>
            <person name="Ohm R."/>
            <person name="Pangilinan J."/>
            <person name="Park H.-J."/>
            <person name="Ramirez L."/>
            <person name="Alfaro M."/>
            <person name="Sun H."/>
            <person name="Tritt A."/>
            <person name="Yoshinaga Y."/>
            <person name="Zwiers L.-H."/>
            <person name="Turgeon B."/>
            <person name="Goodwin S."/>
            <person name="Spatafora J."/>
            <person name="Crous P."/>
            <person name="Grigoriev I."/>
        </authorList>
    </citation>
    <scope>NUCLEOTIDE SEQUENCE</scope>
    <source>
        <strain evidence="4">CBS 119925</strain>
    </source>
</reference>
<proteinExistence type="predicted"/>
<dbReference type="InterPro" id="IPR036638">
    <property type="entry name" value="HLH_DNA-bd_sf"/>
</dbReference>
<keyword evidence="1" id="KW-0175">Coiled coil</keyword>
<feature type="coiled-coil region" evidence="1">
    <location>
        <begin position="360"/>
        <end position="387"/>
    </location>
</feature>
<gene>
    <name evidence="4" type="ORF">M011DRAFT_404683</name>
</gene>
<evidence type="ECO:0000259" key="3">
    <source>
        <dbReference type="PROSITE" id="PS50888"/>
    </source>
</evidence>
<dbReference type="PANTHER" id="PTHR47336:SF2">
    <property type="entry name" value="TRANSCRIPTION FACTOR HMS1-RELATED"/>
    <property type="match status" value="1"/>
</dbReference>
<feature type="region of interest" description="Disordered" evidence="2">
    <location>
        <begin position="164"/>
        <end position="299"/>
    </location>
</feature>
<feature type="compositionally biased region" description="Low complexity" evidence="2">
    <location>
        <begin position="242"/>
        <end position="259"/>
    </location>
</feature>
<evidence type="ECO:0000256" key="1">
    <source>
        <dbReference type="SAM" id="Coils"/>
    </source>
</evidence>
<name>A0A6A6V834_9PLEO</name>
<dbReference type="GO" id="GO:0032933">
    <property type="term" value="P:SREBP signaling pathway"/>
    <property type="evidence" value="ECO:0007669"/>
    <property type="project" value="InterPro"/>
</dbReference>
<feature type="compositionally biased region" description="Polar residues" evidence="2">
    <location>
        <begin position="184"/>
        <end position="193"/>
    </location>
</feature>
<evidence type="ECO:0000313" key="4">
    <source>
        <dbReference type="EMBL" id="KAF2746243.1"/>
    </source>
</evidence>
<organism evidence="4 5">
    <name type="scientific">Sporormia fimetaria CBS 119925</name>
    <dbReference type="NCBI Taxonomy" id="1340428"/>
    <lineage>
        <taxon>Eukaryota</taxon>
        <taxon>Fungi</taxon>
        <taxon>Dikarya</taxon>
        <taxon>Ascomycota</taxon>
        <taxon>Pezizomycotina</taxon>
        <taxon>Dothideomycetes</taxon>
        <taxon>Pleosporomycetidae</taxon>
        <taxon>Pleosporales</taxon>
        <taxon>Sporormiaceae</taxon>
        <taxon>Sporormia</taxon>
    </lineage>
</organism>
<dbReference type="PROSITE" id="PS50888">
    <property type="entry name" value="BHLH"/>
    <property type="match status" value="1"/>
</dbReference>
<keyword evidence="5" id="KW-1185">Reference proteome</keyword>
<dbReference type="InterPro" id="IPR019006">
    <property type="entry name" value="Sre1_C"/>
</dbReference>
<dbReference type="CDD" id="cd11399">
    <property type="entry name" value="bHLHzip_scHMS1_like"/>
    <property type="match status" value="1"/>
</dbReference>
<protein>
    <recommendedName>
        <fullName evidence="3">BHLH domain-containing protein</fullName>
    </recommendedName>
</protein>
<sequence length="1042" mass="112543">MAGKTAPHGGDNKLEIEKVAVGPYCLFDTHTPPLSADACSTVDNPRGKMNGAPMSNGFAFNNGGREQWVMGTSADDYALAAPSTDGLPPSDWTQWMQWDPASSQPVEAKQLNAQGQLCMLPQDQQRPSLLNRRQHARQQDASLGLQSEPIGLLSAPLQPQAPNVPFTFGGDLQNPPAFDFDAATLSSPSSGGANQPGGFYSPPLWQQHGVSAPGVISPPGFEHLARSSAQANPLRTPSLQHSPSSNNGPTSSSSDTSSPEPVPPNSKKRKSTSEESDDGPASKKEKQPVKKTAHNMIEKRYRTNLNDKINALREAVPSLRVMLRQNGGQEDEDEPEDLEGLTPAHKLNKATVLTKATEYIRHLEKRNKRMHDEILQLKGRLESYERMAITGQLALHGAARTPDGTRFHDEPYAPMPPMVHQALPPPQGLIPVPENMANLHRAHAQQAHYAPQQGAYYPGPNRAPPQGPPVVNGRGNGMLGKLMVGSLAGLMLLEGFAEREQSGEEPAGRGLFALPFDLVTALAPRVSMGGASAHLPLAKLLLVFGAVFYLIAPLFTHKPKSKKKSVQEVHLSHVPSLASPVEVRRKAWLTAIQTVWVPGHSFWLEVAALGLKMLKLSTRKIIGWNGYAFLTGTTKEHEAARIKAWNIALDAQLTGGDAEISKSRLVLTLMASGTLPDTPARLMLKALHLRVLLWELAKPGDSGWRVLDHLSAKLAASYWNAARSEQKIAVHMASKPDSGVEPLPDHLAALLEMECDAVLMPTIIQRAYNLAWNKPSAECTSLDDNMDTVVGDFSICSPLDALAAWWSCYVLKRGLASCLATKNCTPKENAIRDLELASRTAPPTSQAHLRALVAHAIVHEEDRAKNVSTALQALPFSPSVTPSGEVPKVPTVLMNVVSDTPVAADIRRALTLTKALSLIDSGDVTARSRAVYYINNTCLNESTISLLSFVAGYKVLMRFLADAALRNDAGMGLERLSSSLRIWIGQETGRRSGLTNKVRGRIVRGCLEASKTLVGIKEVEEVVDDGYVSGSGVESASVSVKE</sequence>
<dbReference type="InterPro" id="IPR011598">
    <property type="entry name" value="bHLH_dom"/>
</dbReference>
<evidence type="ECO:0000313" key="5">
    <source>
        <dbReference type="Proteomes" id="UP000799440"/>
    </source>
</evidence>
<dbReference type="Gene3D" id="4.10.280.10">
    <property type="entry name" value="Helix-loop-helix DNA-binding domain"/>
    <property type="match status" value="1"/>
</dbReference>
<dbReference type="SMART" id="SM00353">
    <property type="entry name" value="HLH"/>
    <property type="match status" value="1"/>
</dbReference>
<dbReference type="GO" id="GO:0046983">
    <property type="term" value="F:protein dimerization activity"/>
    <property type="evidence" value="ECO:0007669"/>
    <property type="project" value="InterPro"/>
</dbReference>
<dbReference type="Pfam" id="PF00010">
    <property type="entry name" value="HLH"/>
    <property type="match status" value="1"/>
</dbReference>
<dbReference type="GO" id="GO:0045944">
    <property type="term" value="P:positive regulation of transcription by RNA polymerase II"/>
    <property type="evidence" value="ECO:0007669"/>
    <property type="project" value="InterPro"/>
</dbReference>
<feature type="compositionally biased region" description="Polar residues" evidence="2">
    <location>
        <begin position="227"/>
        <end position="241"/>
    </location>
</feature>
<evidence type="ECO:0000256" key="2">
    <source>
        <dbReference type="SAM" id="MobiDB-lite"/>
    </source>
</evidence>